<keyword evidence="1" id="KW-1133">Transmembrane helix</keyword>
<gene>
    <name evidence="2" type="ORF">BD626DRAFT_572600</name>
</gene>
<protein>
    <submittedName>
        <fullName evidence="2">Uncharacterized protein</fullName>
    </submittedName>
</protein>
<keyword evidence="1" id="KW-0472">Membrane</keyword>
<dbReference type="AlphaFoldDB" id="A0A550C4C0"/>
<sequence length="58" mass="6565">MITPLLLTSTVYFLVYYYFKIAVALAPYPPDIAVIRQITATHLLIFARVNHVLSDVVV</sequence>
<evidence type="ECO:0000313" key="2">
    <source>
        <dbReference type="EMBL" id="TRM59659.1"/>
    </source>
</evidence>
<reference evidence="2 3" key="1">
    <citation type="journal article" date="2019" name="New Phytol.">
        <title>Comparative genomics reveals unique wood-decay strategies and fruiting body development in the Schizophyllaceae.</title>
        <authorList>
            <person name="Almasi E."/>
            <person name="Sahu N."/>
            <person name="Krizsan K."/>
            <person name="Balint B."/>
            <person name="Kovacs G.M."/>
            <person name="Kiss B."/>
            <person name="Cseklye J."/>
            <person name="Drula E."/>
            <person name="Henrissat B."/>
            <person name="Nagy I."/>
            <person name="Chovatia M."/>
            <person name="Adam C."/>
            <person name="LaButti K."/>
            <person name="Lipzen A."/>
            <person name="Riley R."/>
            <person name="Grigoriev I.V."/>
            <person name="Nagy L.G."/>
        </authorList>
    </citation>
    <scope>NUCLEOTIDE SEQUENCE [LARGE SCALE GENOMIC DNA]</scope>
    <source>
        <strain evidence="2 3">NL-1724</strain>
    </source>
</reference>
<accession>A0A550C4C0</accession>
<keyword evidence="3" id="KW-1185">Reference proteome</keyword>
<proteinExistence type="predicted"/>
<comment type="caution">
    <text evidence="2">The sequence shown here is derived from an EMBL/GenBank/DDBJ whole genome shotgun (WGS) entry which is preliminary data.</text>
</comment>
<evidence type="ECO:0000313" key="3">
    <source>
        <dbReference type="Proteomes" id="UP000320762"/>
    </source>
</evidence>
<evidence type="ECO:0000256" key="1">
    <source>
        <dbReference type="SAM" id="Phobius"/>
    </source>
</evidence>
<feature type="transmembrane region" description="Helical" evidence="1">
    <location>
        <begin position="6"/>
        <end position="28"/>
    </location>
</feature>
<keyword evidence="1" id="KW-0812">Transmembrane</keyword>
<dbReference type="EMBL" id="VDMD01000027">
    <property type="protein sequence ID" value="TRM59659.1"/>
    <property type="molecule type" value="Genomic_DNA"/>
</dbReference>
<dbReference type="Proteomes" id="UP000320762">
    <property type="component" value="Unassembled WGS sequence"/>
</dbReference>
<organism evidence="2 3">
    <name type="scientific">Schizophyllum amplum</name>
    <dbReference type="NCBI Taxonomy" id="97359"/>
    <lineage>
        <taxon>Eukaryota</taxon>
        <taxon>Fungi</taxon>
        <taxon>Dikarya</taxon>
        <taxon>Basidiomycota</taxon>
        <taxon>Agaricomycotina</taxon>
        <taxon>Agaricomycetes</taxon>
        <taxon>Agaricomycetidae</taxon>
        <taxon>Agaricales</taxon>
        <taxon>Schizophyllaceae</taxon>
        <taxon>Schizophyllum</taxon>
    </lineage>
</organism>
<name>A0A550C4C0_9AGAR</name>